<dbReference type="InterPro" id="IPR015943">
    <property type="entry name" value="WD40/YVTN_repeat-like_dom_sf"/>
</dbReference>
<dbReference type="InterPro" id="IPR051179">
    <property type="entry name" value="WD_repeat_multifunction"/>
</dbReference>
<accession>A0A164XGJ6</accession>
<organism evidence="9 10">
    <name type="scientific">Daphnia magna</name>
    <dbReference type="NCBI Taxonomy" id="35525"/>
    <lineage>
        <taxon>Eukaryota</taxon>
        <taxon>Metazoa</taxon>
        <taxon>Ecdysozoa</taxon>
        <taxon>Arthropoda</taxon>
        <taxon>Crustacea</taxon>
        <taxon>Branchiopoda</taxon>
        <taxon>Diplostraca</taxon>
        <taxon>Cladocera</taxon>
        <taxon>Anomopoda</taxon>
        <taxon>Daphniidae</taxon>
        <taxon>Daphnia</taxon>
    </lineage>
</organism>
<dbReference type="PROSITE" id="PS50294">
    <property type="entry name" value="WD_REPEATS_REGION"/>
    <property type="match status" value="2"/>
</dbReference>
<keyword evidence="4" id="KW-0677">Repeat</keyword>
<dbReference type="PROSITE" id="PS00678">
    <property type="entry name" value="WD_REPEATS_1"/>
    <property type="match status" value="1"/>
</dbReference>
<evidence type="ECO:0000256" key="2">
    <source>
        <dbReference type="ARBA" id="ARBA00022490"/>
    </source>
</evidence>
<reference evidence="9 10" key="1">
    <citation type="submission" date="2016-03" db="EMBL/GenBank/DDBJ databases">
        <title>EvidentialGene: Evidence-directed Construction of Genes on Genomes.</title>
        <authorList>
            <person name="Gilbert D.G."/>
            <person name="Choi J.-H."/>
            <person name="Mockaitis K."/>
            <person name="Colbourne J."/>
            <person name="Pfrender M."/>
        </authorList>
    </citation>
    <scope>NUCLEOTIDE SEQUENCE [LARGE SCALE GENOMIC DNA]</scope>
    <source>
        <strain evidence="9 10">Xinb3</strain>
        <tissue evidence="9">Complete organism</tissue>
    </source>
</reference>
<dbReference type="CDD" id="cd00200">
    <property type="entry name" value="WD40"/>
    <property type="match status" value="1"/>
</dbReference>
<comment type="subcellular location">
    <subcellularLocation>
        <location evidence="1">Cytoplasm</location>
    </subcellularLocation>
</comment>
<evidence type="ECO:0000313" key="10">
    <source>
        <dbReference type="Proteomes" id="UP000076858"/>
    </source>
</evidence>
<feature type="repeat" description="WD" evidence="7">
    <location>
        <begin position="74"/>
        <end position="116"/>
    </location>
</feature>
<name>A0A164XGJ6_9CRUS</name>
<evidence type="ECO:0000256" key="7">
    <source>
        <dbReference type="PROSITE-ProRule" id="PRU00221"/>
    </source>
</evidence>
<dbReference type="SMART" id="SM00320">
    <property type="entry name" value="WD40"/>
    <property type="match status" value="8"/>
</dbReference>
<dbReference type="InterPro" id="IPR036322">
    <property type="entry name" value="WD40_repeat_dom_sf"/>
</dbReference>
<dbReference type="FunFam" id="2.130.10.10:FF:000074">
    <property type="entry name" value="Angio-associated migratory cell protein-like protein"/>
    <property type="match status" value="1"/>
</dbReference>
<proteinExistence type="predicted"/>
<dbReference type="OrthoDB" id="10261640at2759"/>
<keyword evidence="2" id="KW-0963">Cytoplasm</keyword>
<evidence type="ECO:0000313" key="9">
    <source>
        <dbReference type="EMBL" id="KZS14208.1"/>
    </source>
</evidence>
<dbReference type="Proteomes" id="UP000076858">
    <property type="component" value="Unassembled WGS sequence"/>
</dbReference>
<dbReference type="Gene3D" id="2.130.10.10">
    <property type="entry name" value="YVTN repeat-like/Quinoprotein amine dehydrogenase"/>
    <property type="match status" value="1"/>
</dbReference>
<evidence type="ECO:0000256" key="8">
    <source>
        <dbReference type="SAM" id="MobiDB-lite"/>
    </source>
</evidence>
<comment type="caution">
    <text evidence="9">The sequence shown here is derived from an EMBL/GenBank/DDBJ whole genome shotgun (WGS) entry which is preliminary data.</text>
</comment>
<dbReference type="PANTHER" id="PTHR19857">
    <property type="entry name" value="MITOCHONDRIAL DIVISION PROTEIN 1-RELATED"/>
    <property type="match status" value="1"/>
</dbReference>
<evidence type="ECO:0000256" key="5">
    <source>
        <dbReference type="ARBA" id="ARBA00059273"/>
    </source>
</evidence>
<dbReference type="SUPFAM" id="SSF50978">
    <property type="entry name" value="WD40 repeat-like"/>
    <property type="match status" value="1"/>
</dbReference>
<evidence type="ECO:0000256" key="6">
    <source>
        <dbReference type="ARBA" id="ARBA00072425"/>
    </source>
</evidence>
<feature type="repeat" description="WD" evidence="7">
    <location>
        <begin position="243"/>
        <end position="284"/>
    </location>
</feature>
<keyword evidence="10" id="KW-1185">Reference proteome</keyword>
<protein>
    <recommendedName>
        <fullName evidence="6">Angio-associated migratory cell protein</fullName>
    </recommendedName>
</protein>
<dbReference type="AlphaFoldDB" id="A0A164XGJ6"/>
<keyword evidence="3 7" id="KW-0853">WD repeat</keyword>
<feature type="compositionally biased region" description="Acidic residues" evidence="8">
    <location>
        <begin position="57"/>
        <end position="66"/>
    </location>
</feature>
<feature type="repeat" description="WD" evidence="7">
    <location>
        <begin position="117"/>
        <end position="158"/>
    </location>
</feature>
<dbReference type="PANTHER" id="PTHR19857:SF8">
    <property type="entry name" value="ANGIO-ASSOCIATED MIGRATORY CELL PROTEIN"/>
    <property type="match status" value="1"/>
</dbReference>
<dbReference type="STRING" id="35525.A0A164XGJ6"/>
<gene>
    <name evidence="9" type="ORF">APZ42_020407</name>
</gene>
<sequence length="415" mass="45256">MGENNTPPVSPRDQGPNESDEEGIGTQNEDDDFEVIEVYEENEDEEDVADGEGREEGEGEMDEADVPDDAVITFKQHSGSVFCCSIEPKESKLVVSGGEDDKAFVWDITDGQVVFECGNHQDSVTSALFSHDGCYLATADMSGFIQVWKMATKSVVWTFETGDLNWLDWHPASHILFAGTVAGETWFWKIPSGDCKTLPGHGERNECGKILPDGRRIAVGYVDGSVKVFDLKTLAVLQHLSGGQMHTNAVSSIDCHRDNNLMVSGSLDSTAKLYNTQTGKLLCTLSCLGVGSSEEESSVEAVSFCPETSVSLVVTGTLSGKISFWDIPTQIERQSYDQAAGVVKLVWHPKHSHLLFSSGLDGVVRLIDSRSGTLVREYTGHTANILDIAISFDGYHLVTSSDDQTCRVFEVNVDH</sequence>
<comment type="function">
    <text evidence="5">Plays a role in angiogenesis and cell migration. In smooth muscle cell migration, may act through the RhoA pathway.</text>
</comment>
<feature type="region of interest" description="Disordered" evidence="8">
    <location>
        <begin position="1"/>
        <end position="66"/>
    </location>
</feature>
<dbReference type="InterPro" id="IPR001680">
    <property type="entry name" value="WD40_rpt"/>
</dbReference>
<evidence type="ECO:0000256" key="3">
    <source>
        <dbReference type="ARBA" id="ARBA00022574"/>
    </source>
</evidence>
<evidence type="ECO:0000256" key="4">
    <source>
        <dbReference type="ARBA" id="ARBA00022737"/>
    </source>
</evidence>
<dbReference type="Pfam" id="PF00400">
    <property type="entry name" value="WD40"/>
    <property type="match status" value="5"/>
</dbReference>
<dbReference type="PROSITE" id="PS50082">
    <property type="entry name" value="WD_REPEATS_2"/>
    <property type="match status" value="4"/>
</dbReference>
<dbReference type="GO" id="GO:0005737">
    <property type="term" value="C:cytoplasm"/>
    <property type="evidence" value="ECO:0007669"/>
    <property type="project" value="UniProtKB-SubCell"/>
</dbReference>
<dbReference type="InterPro" id="IPR019775">
    <property type="entry name" value="WD40_repeat_CS"/>
</dbReference>
<feature type="compositionally biased region" description="Acidic residues" evidence="8">
    <location>
        <begin position="18"/>
        <end position="50"/>
    </location>
</feature>
<feature type="repeat" description="WD" evidence="7">
    <location>
        <begin position="378"/>
        <end position="415"/>
    </location>
</feature>
<dbReference type="EMBL" id="LRGB01000996">
    <property type="protein sequence ID" value="KZS14208.1"/>
    <property type="molecule type" value="Genomic_DNA"/>
</dbReference>
<evidence type="ECO:0000256" key="1">
    <source>
        <dbReference type="ARBA" id="ARBA00004496"/>
    </source>
</evidence>